<dbReference type="EMBL" id="CAADHO010000012">
    <property type="protein sequence ID" value="VFQ46886.1"/>
    <property type="molecule type" value="Genomic_DNA"/>
</dbReference>
<dbReference type="SUPFAM" id="SSF50494">
    <property type="entry name" value="Trypsin-like serine proteases"/>
    <property type="match status" value="1"/>
</dbReference>
<dbReference type="Pfam" id="PF13365">
    <property type="entry name" value="Trypsin_2"/>
    <property type="match status" value="1"/>
</dbReference>
<evidence type="ECO:0000313" key="2">
    <source>
        <dbReference type="Proteomes" id="UP000507962"/>
    </source>
</evidence>
<sequence>MILENNITEIQKLYLNYAAAVAYVAVSDDEGNEAIGSAFHIGDGLFVTAKHVIEHKKILEVATTKRYVLIQDDIQAGNGAETISIEPMVLDIIEGPYVDKDEDVAVFKVDTKSSLFPKVKISSHTSHEISDTNFVLSDALIIGYPPIPFTNTPNQVVATGQVNAVIDVRHSRYAHFVMSTMARGGFSGGVALSTSGFALGLVTESLGSSDSLVETGYMSVLSIDSAVNLSVEYFSFDLIKHRVYRDEETLIEVKMVNDKLGRLNSRLYNACVYVYDNDRDVYMEFVCNDGSLLQPAYEIFNAIIPIHKIESMSKKTVLISQPLENPPASLLVEAAEAVRDFFLKYGYRELSSKKNQIIN</sequence>
<protein>
    <submittedName>
        <fullName evidence="1">Peptidase s1 pa clan</fullName>
    </submittedName>
</protein>
<organism evidence="1 2">
    <name type="scientific">Desulfoluna butyratoxydans</name>
    <dbReference type="NCBI Taxonomy" id="231438"/>
    <lineage>
        <taxon>Bacteria</taxon>
        <taxon>Pseudomonadati</taxon>
        <taxon>Thermodesulfobacteriota</taxon>
        <taxon>Desulfobacteria</taxon>
        <taxon>Desulfobacterales</taxon>
        <taxon>Desulfolunaceae</taxon>
        <taxon>Desulfoluna</taxon>
    </lineage>
</organism>
<name>A0A4U8YRG1_9BACT</name>
<dbReference type="Gene3D" id="2.40.10.120">
    <property type="match status" value="1"/>
</dbReference>
<reference evidence="1 2" key="1">
    <citation type="submission" date="2019-03" db="EMBL/GenBank/DDBJ databases">
        <authorList>
            <person name="Nijsse B."/>
        </authorList>
    </citation>
    <scope>NUCLEOTIDE SEQUENCE [LARGE SCALE GENOMIC DNA]</scope>
    <source>
        <strain evidence="1">Desulfoluna butyratoxydans MSL71</strain>
    </source>
</reference>
<dbReference type="AlphaFoldDB" id="A0A4U8YRG1"/>
<dbReference type="Proteomes" id="UP000507962">
    <property type="component" value="Unassembled WGS sequence"/>
</dbReference>
<dbReference type="RefSeq" id="WP_180145581.1">
    <property type="nucleotide sequence ID" value="NZ_CAADHO010000012.1"/>
</dbReference>
<accession>A0A4U8YRG1</accession>
<proteinExistence type="predicted"/>
<dbReference type="InterPro" id="IPR009003">
    <property type="entry name" value="Peptidase_S1_PA"/>
</dbReference>
<evidence type="ECO:0000313" key="1">
    <source>
        <dbReference type="EMBL" id="VFQ46886.1"/>
    </source>
</evidence>
<keyword evidence="2" id="KW-1185">Reference proteome</keyword>
<gene>
    <name evidence="1" type="ORF">MSL71_45680</name>
</gene>